<accession>A0A178MUJ5</accession>
<proteinExistence type="predicted"/>
<feature type="region of interest" description="Disordered" evidence="1">
    <location>
        <begin position="169"/>
        <end position="229"/>
    </location>
</feature>
<gene>
    <name evidence="2" type="ORF">A6A04_13355</name>
</gene>
<name>A0A178MUJ5_9PROT</name>
<evidence type="ECO:0000313" key="3">
    <source>
        <dbReference type="Proteomes" id="UP000078428"/>
    </source>
</evidence>
<comment type="caution">
    <text evidence="2">The sequence shown here is derived from an EMBL/GenBank/DDBJ whole genome shotgun (WGS) entry which is preliminary data.</text>
</comment>
<evidence type="ECO:0000256" key="1">
    <source>
        <dbReference type="SAM" id="MobiDB-lite"/>
    </source>
</evidence>
<dbReference type="EMBL" id="LWQT01000038">
    <property type="protein sequence ID" value="OAN53874.1"/>
    <property type="molecule type" value="Genomic_DNA"/>
</dbReference>
<feature type="compositionally biased region" description="Low complexity" evidence="1">
    <location>
        <begin position="211"/>
        <end position="221"/>
    </location>
</feature>
<protein>
    <submittedName>
        <fullName evidence="2">Uncharacterized protein</fullName>
    </submittedName>
</protein>
<keyword evidence="3" id="KW-1185">Reference proteome</keyword>
<dbReference type="Proteomes" id="UP000078428">
    <property type="component" value="Unassembled WGS sequence"/>
</dbReference>
<feature type="compositionally biased region" description="Acidic residues" evidence="1">
    <location>
        <begin position="175"/>
        <end position="186"/>
    </location>
</feature>
<sequence length="304" mass="32605">MARITSQADRIAELKRKHDRLAAKKMKTPVNQVTIQEAATMARGRKKASSNEPGLSPAEKLDAINSAYEQLYGVEDKIAALLAEHVEPLKKQRTAIWRGLKKGTDTARTDLDLGYRIYKRDRLAAEMDDTDGERIRAGLKLVFNALTVGEQLDWINATAAVETDQADAFEKAAQDEGDSEHDDEGVDGPSEITASTSDGDAVSDQEPEPTAPDADWAAAAAADDESFDNSGHAYHEAIEAGKLAAGDGLDENPYPDGSPLAKAWAQGHASDDTSLNGYGDDQDHEDVAVEAMAETNVITLAAAQ</sequence>
<dbReference type="AlphaFoldDB" id="A0A178MUJ5"/>
<dbReference type="STRING" id="1285242.A6A04_13355"/>
<evidence type="ECO:0000313" key="2">
    <source>
        <dbReference type="EMBL" id="OAN53874.1"/>
    </source>
</evidence>
<organism evidence="2 3">
    <name type="scientific">Paramagnetospirillum marisnigri</name>
    <dbReference type="NCBI Taxonomy" id="1285242"/>
    <lineage>
        <taxon>Bacteria</taxon>
        <taxon>Pseudomonadati</taxon>
        <taxon>Pseudomonadota</taxon>
        <taxon>Alphaproteobacteria</taxon>
        <taxon>Rhodospirillales</taxon>
        <taxon>Magnetospirillaceae</taxon>
        <taxon>Paramagnetospirillum</taxon>
    </lineage>
</organism>
<feature type="region of interest" description="Disordered" evidence="1">
    <location>
        <begin position="245"/>
        <end position="283"/>
    </location>
</feature>
<reference evidence="2 3" key="1">
    <citation type="submission" date="2016-04" db="EMBL/GenBank/DDBJ databases">
        <title>Draft genome sequence of freshwater magnetotactic bacteria Magnetospirillum marisnigri SP-1 and Magnetospirillum moscoviense BB-1.</title>
        <authorList>
            <person name="Koziaeva V."/>
            <person name="Dziuba M.V."/>
            <person name="Ivanov T.M."/>
            <person name="Kuznetsov B."/>
            <person name="Grouzdev D.S."/>
        </authorList>
    </citation>
    <scope>NUCLEOTIDE SEQUENCE [LARGE SCALE GENOMIC DNA]</scope>
    <source>
        <strain evidence="2 3">SP-1</strain>
    </source>
</reference>